<dbReference type="Pfam" id="PF02653">
    <property type="entry name" value="BPD_transp_2"/>
    <property type="match status" value="1"/>
</dbReference>
<feature type="transmembrane region" description="Helical" evidence="6">
    <location>
        <begin position="55"/>
        <end position="73"/>
    </location>
</feature>
<sequence length="326" mass="34335">MSNTVSEPIKDKKVTKLPIGAFIKQYNLFLIFIVFLIIGSTLSDKFLSVQNILNILQQSSFVGLAALGMTFVILTRGIDLSVGSVLALSGMIAAYLMTSGVHPAAAIPITLLAGTALGFINGFISTKYKVPAFIATLAMMVTARGLALLTTDGQPLYNLPESFQALGGTVFGRIPIPAVIWVVLTIMSVIVLKYTTFGRRLYAIGGNPESAKLSGISVDKHITITFMISGFMAAAAGILLSAWLTVGQPTAGQALELDAIAAVVIGGTSLFGGKGGVGGTFIGVLIMSMIVNIFNLLGLSSYYQSVFMGVIIVLALILNQYIANRK</sequence>
<dbReference type="OrthoDB" id="9784538at2"/>
<dbReference type="GO" id="GO:0022857">
    <property type="term" value="F:transmembrane transporter activity"/>
    <property type="evidence" value="ECO:0007669"/>
    <property type="project" value="InterPro"/>
</dbReference>
<evidence type="ECO:0000256" key="4">
    <source>
        <dbReference type="ARBA" id="ARBA00022989"/>
    </source>
</evidence>
<dbReference type="PANTHER" id="PTHR32196:SF72">
    <property type="entry name" value="RIBOSE IMPORT PERMEASE PROTEIN RBSC"/>
    <property type="match status" value="1"/>
</dbReference>
<keyword evidence="4 6" id="KW-1133">Transmembrane helix</keyword>
<dbReference type="InterPro" id="IPR001851">
    <property type="entry name" value="ABC_transp_permease"/>
</dbReference>
<dbReference type="PANTHER" id="PTHR32196">
    <property type="entry name" value="ABC TRANSPORTER PERMEASE PROTEIN YPHD-RELATED-RELATED"/>
    <property type="match status" value="1"/>
</dbReference>
<comment type="subcellular location">
    <subcellularLocation>
        <location evidence="1">Cell membrane</location>
        <topology evidence="1">Multi-pass membrane protein</topology>
    </subcellularLocation>
</comment>
<dbReference type="GO" id="GO:0005886">
    <property type="term" value="C:plasma membrane"/>
    <property type="evidence" value="ECO:0007669"/>
    <property type="project" value="UniProtKB-SubCell"/>
</dbReference>
<evidence type="ECO:0000256" key="2">
    <source>
        <dbReference type="ARBA" id="ARBA00022475"/>
    </source>
</evidence>
<feature type="transmembrane region" description="Helical" evidence="6">
    <location>
        <begin position="104"/>
        <end position="124"/>
    </location>
</feature>
<keyword evidence="2" id="KW-1003">Cell membrane</keyword>
<evidence type="ECO:0000256" key="6">
    <source>
        <dbReference type="SAM" id="Phobius"/>
    </source>
</evidence>
<organism evidence="7 8">
    <name type="scientific">Alkalicoccobacillus porphyridii</name>
    <dbReference type="NCBI Taxonomy" id="2597270"/>
    <lineage>
        <taxon>Bacteria</taxon>
        <taxon>Bacillati</taxon>
        <taxon>Bacillota</taxon>
        <taxon>Bacilli</taxon>
        <taxon>Bacillales</taxon>
        <taxon>Bacillaceae</taxon>
        <taxon>Alkalicoccobacillus</taxon>
    </lineage>
</organism>
<feature type="transmembrane region" description="Helical" evidence="6">
    <location>
        <begin position="302"/>
        <end position="322"/>
    </location>
</feature>
<dbReference type="RefSeq" id="WP_143846862.1">
    <property type="nucleotide sequence ID" value="NZ_VLXZ01000001.1"/>
</dbReference>
<feature type="transmembrane region" description="Helical" evidence="6">
    <location>
        <begin position="26"/>
        <end position="43"/>
    </location>
</feature>
<evidence type="ECO:0000256" key="1">
    <source>
        <dbReference type="ARBA" id="ARBA00004651"/>
    </source>
</evidence>
<dbReference type="CDD" id="cd06579">
    <property type="entry name" value="TM_PBP1_transp_AraH_like"/>
    <property type="match status" value="1"/>
</dbReference>
<dbReference type="EMBL" id="VLXZ01000001">
    <property type="protein sequence ID" value="TSB48518.1"/>
    <property type="molecule type" value="Genomic_DNA"/>
</dbReference>
<comment type="caution">
    <text evidence="7">The sequence shown here is derived from an EMBL/GenBank/DDBJ whole genome shotgun (WGS) entry which is preliminary data.</text>
</comment>
<keyword evidence="5 6" id="KW-0472">Membrane</keyword>
<keyword evidence="3 6" id="KW-0812">Transmembrane</keyword>
<evidence type="ECO:0000256" key="5">
    <source>
        <dbReference type="ARBA" id="ARBA00023136"/>
    </source>
</evidence>
<evidence type="ECO:0000313" key="8">
    <source>
        <dbReference type="Proteomes" id="UP000318521"/>
    </source>
</evidence>
<feature type="transmembrane region" description="Helical" evidence="6">
    <location>
        <begin position="222"/>
        <end position="244"/>
    </location>
</feature>
<dbReference type="AlphaFoldDB" id="A0A554A4A7"/>
<feature type="transmembrane region" description="Helical" evidence="6">
    <location>
        <begin position="170"/>
        <end position="192"/>
    </location>
</feature>
<feature type="transmembrane region" description="Helical" evidence="6">
    <location>
        <begin position="80"/>
        <end position="98"/>
    </location>
</feature>
<feature type="transmembrane region" description="Helical" evidence="6">
    <location>
        <begin position="278"/>
        <end position="296"/>
    </location>
</feature>
<evidence type="ECO:0000313" key="7">
    <source>
        <dbReference type="EMBL" id="TSB48518.1"/>
    </source>
</evidence>
<reference evidence="7 8" key="1">
    <citation type="submission" date="2019-07" db="EMBL/GenBank/DDBJ databases">
        <authorList>
            <person name="Park Y.J."/>
            <person name="Jeong S.E."/>
            <person name="Jung H.S."/>
        </authorList>
    </citation>
    <scope>NUCLEOTIDE SEQUENCE [LARGE SCALE GENOMIC DNA]</scope>
    <source>
        <strain evidence="8">P16(2019)</strain>
    </source>
</reference>
<keyword evidence="8" id="KW-1185">Reference proteome</keyword>
<proteinExistence type="predicted"/>
<dbReference type="Proteomes" id="UP000318521">
    <property type="component" value="Unassembled WGS sequence"/>
</dbReference>
<accession>A0A554A4A7</accession>
<protein>
    <submittedName>
        <fullName evidence="7">ABC transporter permease</fullName>
    </submittedName>
</protein>
<evidence type="ECO:0000256" key="3">
    <source>
        <dbReference type="ARBA" id="ARBA00022692"/>
    </source>
</evidence>
<feature type="transmembrane region" description="Helical" evidence="6">
    <location>
        <begin position="131"/>
        <end position="150"/>
    </location>
</feature>
<name>A0A554A4A7_9BACI</name>
<gene>
    <name evidence="7" type="ORF">FN960_02900</name>
</gene>